<dbReference type="EMBL" id="JBEXPZ010000001">
    <property type="protein sequence ID" value="MET9843217.1"/>
    <property type="molecule type" value="Genomic_DNA"/>
</dbReference>
<feature type="compositionally biased region" description="Polar residues" evidence="1">
    <location>
        <begin position="60"/>
        <end position="74"/>
    </location>
</feature>
<evidence type="ECO:0000313" key="3">
    <source>
        <dbReference type="Proteomes" id="UP001550210"/>
    </source>
</evidence>
<dbReference type="Proteomes" id="UP001550210">
    <property type="component" value="Unassembled WGS sequence"/>
</dbReference>
<dbReference type="RefSeq" id="WP_355390804.1">
    <property type="nucleotide sequence ID" value="NZ_JBEXPZ010000001.1"/>
</dbReference>
<accession>A0ABV2UPU1</accession>
<feature type="region of interest" description="Disordered" evidence="1">
    <location>
        <begin position="1"/>
        <end position="74"/>
    </location>
</feature>
<evidence type="ECO:0000313" key="2">
    <source>
        <dbReference type="EMBL" id="MET9843217.1"/>
    </source>
</evidence>
<organism evidence="2 3">
    <name type="scientific">Streptomyces ossamyceticus</name>
    <dbReference type="NCBI Taxonomy" id="249581"/>
    <lineage>
        <taxon>Bacteria</taxon>
        <taxon>Bacillati</taxon>
        <taxon>Actinomycetota</taxon>
        <taxon>Actinomycetes</taxon>
        <taxon>Kitasatosporales</taxon>
        <taxon>Streptomycetaceae</taxon>
        <taxon>Streptomyces</taxon>
    </lineage>
</organism>
<evidence type="ECO:0000256" key="1">
    <source>
        <dbReference type="SAM" id="MobiDB-lite"/>
    </source>
</evidence>
<keyword evidence="3" id="KW-1185">Reference proteome</keyword>
<sequence>MASDSTGSSEVTTSIRQGSRRENPAWSVALTPYARSPVSHQSTTAPYTVDEDGDQRHQESGQPSWSASPKASEP</sequence>
<proteinExistence type="predicted"/>
<name>A0ABV2UPU1_9ACTN</name>
<comment type="caution">
    <text evidence="2">The sequence shown here is derived from an EMBL/GenBank/DDBJ whole genome shotgun (WGS) entry which is preliminary data.</text>
</comment>
<evidence type="ECO:0008006" key="4">
    <source>
        <dbReference type="Google" id="ProtNLM"/>
    </source>
</evidence>
<gene>
    <name evidence="2" type="ORF">ABZZ21_01265</name>
</gene>
<protein>
    <recommendedName>
        <fullName evidence="4">ATP-grasp target RiPP</fullName>
    </recommendedName>
</protein>
<feature type="compositionally biased region" description="Polar residues" evidence="1">
    <location>
        <begin position="1"/>
        <end position="17"/>
    </location>
</feature>
<reference evidence="2 3" key="1">
    <citation type="submission" date="2024-06" db="EMBL/GenBank/DDBJ databases">
        <title>The Natural Products Discovery Center: Release of the First 8490 Sequenced Strains for Exploring Actinobacteria Biosynthetic Diversity.</title>
        <authorList>
            <person name="Kalkreuter E."/>
            <person name="Kautsar S.A."/>
            <person name="Yang D."/>
            <person name="Bader C.D."/>
            <person name="Teijaro C.N."/>
            <person name="Fluegel L."/>
            <person name="Davis C.M."/>
            <person name="Simpson J.R."/>
            <person name="Lauterbach L."/>
            <person name="Steele A.D."/>
            <person name="Gui C."/>
            <person name="Meng S."/>
            <person name="Li G."/>
            <person name="Viehrig K."/>
            <person name="Ye F."/>
            <person name="Su P."/>
            <person name="Kiefer A.F."/>
            <person name="Nichols A."/>
            <person name="Cepeda A.J."/>
            <person name="Yan W."/>
            <person name="Fan B."/>
            <person name="Jiang Y."/>
            <person name="Adhikari A."/>
            <person name="Zheng C.-J."/>
            <person name="Schuster L."/>
            <person name="Cowan T.M."/>
            <person name="Smanski M.J."/>
            <person name="Chevrette M.G."/>
            <person name="De Carvalho L.P.S."/>
            <person name="Shen B."/>
        </authorList>
    </citation>
    <scope>NUCLEOTIDE SEQUENCE [LARGE SCALE GENOMIC DNA]</scope>
    <source>
        <strain evidence="2 3">NPDC006434</strain>
    </source>
</reference>